<dbReference type="Proteomes" id="UP000594195">
    <property type="component" value="Chromosome"/>
</dbReference>
<comment type="similarity">
    <text evidence="1">Belongs to the CvfB family.</text>
</comment>
<dbReference type="Pfam" id="PF13509">
    <property type="entry name" value="S1_2"/>
    <property type="match status" value="1"/>
</dbReference>
<dbReference type="PIRSF" id="PIRSF012524">
    <property type="entry name" value="YitL_S1"/>
    <property type="match status" value="1"/>
</dbReference>
<evidence type="ECO:0000259" key="2">
    <source>
        <dbReference type="Pfam" id="PF13509"/>
    </source>
</evidence>
<dbReference type="InterPro" id="IPR036388">
    <property type="entry name" value="WH-like_DNA-bd_sf"/>
</dbReference>
<keyword evidence="5" id="KW-1185">Reference proteome</keyword>
<dbReference type="InterPro" id="IPR039566">
    <property type="entry name" value="CvfB_S1_st"/>
</dbReference>
<evidence type="ECO:0000313" key="5">
    <source>
        <dbReference type="Proteomes" id="UP000594195"/>
    </source>
</evidence>
<evidence type="ECO:0000256" key="1">
    <source>
        <dbReference type="PIRNR" id="PIRNR012524"/>
    </source>
</evidence>
<dbReference type="Pfam" id="PF17783">
    <property type="entry name" value="WHD_CvfB"/>
    <property type="match status" value="1"/>
</dbReference>
<reference evidence="4 5" key="1">
    <citation type="submission" date="2019-05" db="EMBL/GenBank/DDBJ databases">
        <title>Chryseobacterium sp. isolated from King George Island, maritime Antarctica.</title>
        <authorList>
            <person name="Peng X."/>
        </authorList>
    </citation>
    <scope>NUCLEOTIDE SEQUENCE [LARGE SCALE GENOMIC DNA]</scope>
    <source>
        <strain evidence="4 5">7-3A</strain>
    </source>
</reference>
<dbReference type="InterPro" id="IPR040764">
    <property type="entry name" value="CvfB_WH"/>
</dbReference>
<accession>A0A7M2Y5T8</accession>
<sequence length="280" mass="32171">MNIGKTQLLKIAEKNYSGLFLEDEEGIRCFLPKIFASEDAEIGDEMEVFVYQDDDKLKATTEKANAEVGEFAVMTCVQSLPAGAFMDWGIIKDLFVPYKQQRAKILEGKRYLVQVYIDDVLGLVTGTTRYKKNPHYENLPFQRGEKVNLIIAGESELGWNVIVNKEYVGLIYTSDVYKRLFPLSEEIGYIKSIREDGKIDVSLQPEGYENIDEFQKMIIDKLELNYGLIYLSDKSTPDEIKDELQMSKKNFKKAIGGLYRDKKIEILEDKIRLIAEDEKV</sequence>
<feature type="domain" description="Conserved virulence factor B-like winged helix" evidence="3">
    <location>
        <begin position="217"/>
        <end position="273"/>
    </location>
</feature>
<dbReference type="InterPro" id="IPR012340">
    <property type="entry name" value="NA-bd_OB-fold"/>
</dbReference>
<feature type="domain" description="Conserved virulence factor B first S1" evidence="2">
    <location>
        <begin position="3"/>
        <end position="61"/>
    </location>
</feature>
<dbReference type="EMBL" id="CP040442">
    <property type="protein sequence ID" value="QOW09608.1"/>
    <property type="molecule type" value="Genomic_DNA"/>
</dbReference>
<dbReference type="Gene3D" id="2.40.50.140">
    <property type="entry name" value="Nucleic acid-binding proteins"/>
    <property type="match status" value="1"/>
</dbReference>
<evidence type="ECO:0000313" key="4">
    <source>
        <dbReference type="EMBL" id="QOW09608.1"/>
    </source>
</evidence>
<evidence type="ECO:0000259" key="3">
    <source>
        <dbReference type="Pfam" id="PF17783"/>
    </source>
</evidence>
<gene>
    <name evidence="4" type="ORF">Q73A0000_04120</name>
</gene>
<dbReference type="Gene3D" id="1.10.10.10">
    <property type="entry name" value="Winged helix-like DNA-binding domain superfamily/Winged helix DNA-binding domain"/>
    <property type="match status" value="1"/>
</dbReference>
<dbReference type="PANTHER" id="PTHR37296">
    <property type="entry name" value="CONSERVED VIRULENCE FACTOR B"/>
    <property type="match status" value="1"/>
</dbReference>
<organism evidence="4 5">
    <name type="scientific">Kaistella flava</name>
    <name type="common">ex Peng et al. 2021</name>
    <dbReference type="NCBI Taxonomy" id="2038776"/>
    <lineage>
        <taxon>Bacteria</taxon>
        <taxon>Pseudomonadati</taxon>
        <taxon>Bacteroidota</taxon>
        <taxon>Flavobacteriia</taxon>
        <taxon>Flavobacteriales</taxon>
        <taxon>Weeksellaceae</taxon>
        <taxon>Chryseobacterium group</taxon>
        <taxon>Kaistella</taxon>
    </lineage>
</organism>
<dbReference type="AlphaFoldDB" id="A0A7M2Y5T8"/>
<dbReference type="PANTHER" id="PTHR37296:SF1">
    <property type="entry name" value="CONSERVED VIRULENCE FACTOR B"/>
    <property type="match status" value="1"/>
</dbReference>
<name>A0A7M2Y5T8_9FLAO</name>
<dbReference type="InterPro" id="IPR014464">
    <property type="entry name" value="CvfB_fam"/>
</dbReference>
<protein>
    <submittedName>
        <fullName evidence="4">RNA-binding protein</fullName>
    </submittedName>
</protein>
<proteinExistence type="inferred from homology"/>
<dbReference type="RefSeq" id="WP_193812821.1">
    <property type="nucleotide sequence ID" value="NZ_CP040442.1"/>
</dbReference>
<dbReference type="KEGG" id="kfa:Q73A0000_04120"/>